<reference evidence="3 4" key="1">
    <citation type="submission" date="2015-04" db="EMBL/GenBank/DDBJ databases">
        <title>Complete genome sequence of Schizopora paradoxa KUC8140, a cosmopolitan wood degrader in East Asia.</title>
        <authorList>
            <consortium name="DOE Joint Genome Institute"/>
            <person name="Min B."/>
            <person name="Park H."/>
            <person name="Jang Y."/>
            <person name="Kim J.-J."/>
            <person name="Kim K.H."/>
            <person name="Pangilinan J."/>
            <person name="Lipzen A."/>
            <person name="Riley R."/>
            <person name="Grigoriev I.V."/>
            <person name="Spatafora J.W."/>
            <person name="Choi I.-G."/>
        </authorList>
    </citation>
    <scope>NUCLEOTIDE SEQUENCE [LARGE SCALE GENOMIC DNA]</scope>
    <source>
        <strain evidence="3 4">KUC8140</strain>
    </source>
</reference>
<protein>
    <recommendedName>
        <fullName evidence="2">Peptidase C14 caspase domain-containing protein</fullName>
    </recommendedName>
</protein>
<feature type="domain" description="Peptidase C14 caspase" evidence="2">
    <location>
        <begin position="81"/>
        <end position="328"/>
    </location>
</feature>
<dbReference type="Proteomes" id="UP000053477">
    <property type="component" value="Unassembled WGS sequence"/>
</dbReference>
<name>A0A0H2S022_9AGAM</name>
<evidence type="ECO:0000313" key="4">
    <source>
        <dbReference type="Proteomes" id="UP000053477"/>
    </source>
</evidence>
<dbReference type="GO" id="GO:0006508">
    <property type="term" value="P:proteolysis"/>
    <property type="evidence" value="ECO:0007669"/>
    <property type="project" value="InterPro"/>
</dbReference>
<dbReference type="InterPro" id="IPR011600">
    <property type="entry name" value="Pept_C14_caspase"/>
</dbReference>
<dbReference type="InParanoid" id="A0A0H2S022"/>
<organism evidence="3 4">
    <name type="scientific">Schizopora paradoxa</name>
    <dbReference type="NCBI Taxonomy" id="27342"/>
    <lineage>
        <taxon>Eukaryota</taxon>
        <taxon>Fungi</taxon>
        <taxon>Dikarya</taxon>
        <taxon>Basidiomycota</taxon>
        <taxon>Agaricomycotina</taxon>
        <taxon>Agaricomycetes</taxon>
        <taxon>Hymenochaetales</taxon>
        <taxon>Schizoporaceae</taxon>
        <taxon>Schizopora</taxon>
    </lineage>
</organism>
<proteinExistence type="inferred from homology"/>
<dbReference type="OrthoDB" id="3223806at2759"/>
<dbReference type="InterPro" id="IPR050452">
    <property type="entry name" value="Metacaspase"/>
</dbReference>
<dbReference type="Gene3D" id="3.40.50.12660">
    <property type="match status" value="1"/>
</dbReference>
<evidence type="ECO:0000259" key="2">
    <source>
        <dbReference type="Pfam" id="PF00656"/>
    </source>
</evidence>
<gene>
    <name evidence="3" type="ORF">SCHPADRAFT_936881</name>
</gene>
<dbReference type="PANTHER" id="PTHR48104:SF30">
    <property type="entry name" value="METACASPASE-1"/>
    <property type="match status" value="1"/>
</dbReference>
<evidence type="ECO:0000313" key="3">
    <source>
        <dbReference type="EMBL" id="KLO17690.1"/>
    </source>
</evidence>
<dbReference type="PANTHER" id="PTHR48104">
    <property type="entry name" value="METACASPASE-4"/>
    <property type="match status" value="1"/>
</dbReference>
<comment type="similarity">
    <text evidence="1">Belongs to the peptidase C14B family.</text>
</comment>
<dbReference type="GO" id="GO:0004197">
    <property type="term" value="F:cysteine-type endopeptidase activity"/>
    <property type="evidence" value="ECO:0007669"/>
    <property type="project" value="InterPro"/>
</dbReference>
<keyword evidence="4" id="KW-1185">Reference proteome</keyword>
<dbReference type="EMBL" id="KQ085902">
    <property type="protein sequence ID" value="KLO17690.1"/>
    <property type="molecule type" value="Genomic_DNA"/>
</dbReference>
<dbReference type="AlphaFoldDB" id="A0A0H2S022"/>
<dbReference type="Pfam" id="PF00656">
    <property type="entry name" value="Peptidase_C14"/>
    <property type="match status" value="1"/>
</dbReference>
<evidence type="ECO:0000256" key="1">
    <source>
        <dbReference type="ARBA" id="ARBA00009005"/>
    </source>
</evidence>
<sequence>MKANSISNDPGTPTVYDPQTAILNEAVYEEPEPIALDYVLNLPHSPPIDDSWRGGLSPVFSKSRVDPTSVQFLQEPELIGRRKALLVGINYISMPPKCQLDKAHTDVDSVHLFLQELYGYAKDRIRILKDDGGHPDDQPTLDNIRYEMTELVRDAAPGDHLFFYYAGHGRQVKDLDGDEEDGFDEVIVSSDIKNLIDDEIHSLMVRPLPKGCRLTALVDCCKSGTILDLPFILSVDSNPAPSSRKRPNGRPIVRKHSNGDVILISACEDSATAYEVVSKRKGSGGALTREFIGILRHDRFITHYGLLNALHARVDSVQRPQKPQLSSSKEIDIHAQFHI</sequence>
<dbReference type="GO" id="GO:0005737">
    <property type="term" value="C:cytoplasm"/>
    <property type="evidence" value="ECO:0007669"/>
    <property type="project" value="TreeGrafter"/>
</dbReference>
<accession>A0A0H2S022</accession>